<feature type="compositionally biased region" description="Low complexity" evidence="3">
    <location>
        <begin position="83"/>
        <end position="100"/>
    </location>
</feature>
<evidence type="ECO:0000256" key="3">
    <source>
        <dbReference type="SAM" id="MobiDB-lite"/>
    </source>
</evidence>
<dbReference type="PANTHER" id="PTHR32295:SF175">
    <property type="entry name" value="PROTEIN IQ-DOMAIN 2"/>
    <property type="match status" value="1"/>
</dbReference>
<dbReference type="PANTHER" id="PTHR32295">
    <property type="entry name" value="IQ-DOMAIN 5-RELATED"/>
    <property type="match status" value="1"/>
</dbReference>
<feature type="compositionally biased region" description="Polar residues" evidence="3">
    <location>
        <begin position="71"/>
        <end position="82"/>
    </location>
</feature>
<gene>
    <name evidence="5" type="primary">LOC130497628</name>
</gene>
<dbReference type="KEGG" id="rsz:130497628"/>
<dbReference type="GO" id="GO:0005516">
    <property type="term" value="F:calmodulin binding"/>
    <property type="evidence" value="ECO:0007669"/>
    <property type="project" value="UniProtKB-KW"/>
</dbReference>
<proteinExistence type="inferred from homology"/>
<keyword evidence="4" id="KW-1185">Reference proteome</keyword>
<reference evidence="5" key="2">
    <citation type="submission" date="2025-08" db="UniProtKB">
        <authorList>
            <consortium name="RefSeq"/>
        </authorList>
    </citation>
    <scope>IDENTIFICATION</scope>
    <source>
        <tissue evidence="5">Leaf</tissue>
    </source>
</reference>
<keyword evidence="1" id="KW-0112">Calmodulin-binding</keyword>
<dbReference type="PROSITE" id="PS50096">
    <property type="entry name" value="IQ"/>
    <property type="match status" value="1"/>
</dbReference>
<feature type="region of interest" description="Disordered" evidence="3">
    <location>
        <begin position="71"/>
        <end position="100"/>
    </location>
</feature>
<evidence type="ECO:0000313" key="4">
    <source>
        <dbReference type="Proteomes" id="UP000504610"/>
    </source>
</evidence>
<reference evidence="4" key="1">
    <citation type="journal article" date="2019" name="Database">
        <title>The radish genome database (RadishGD): an integrated information resource for radish genomics.</title>
        <authorList>
            <person name="Yu H.J."/>
            <person name="Baek S."/>
            <person name="Lee Y.J."/>
            <person name="Cho A."/>
            <person name="Mun J.H."/>
        </authorList>
    </citation>
    <scope>NUCLEOTIDE SEQUENCE [LARGE SCALE GENOMIC DNA]</scope>
    <source>
        <strain evidence="4">cv. WK10039</strain>
    </source>
</reference>
<dbReference type="RefSeq" id="XP_056846550.1">
    <property type="nucleotide sequence ID" value="XM_056990570.1"/>
</dbReference>
<organism evidence="4 5">
    <name type="scientific">Raphanus sativus</name>
    <name type="common">Radish</name>
    <name type="synonym">Raphanus raphanistrum var. sativus</name>
    <dbReference type="NCBI Taxonomy" id="3726"/>
    <lineage>
        <taxon>Eukaryota</taxon>
        <taxon>Viridiplantae</taxon>
        <taxon>Streptophyta</taxon>
        <taxon>Embryophyta</taxon>
        <taxon>Tracheophyta</taxon>
        <taxon>Spermatophyta</taxon>
        <taxon>Magnoliopsida</taxon>
        <taxon>eudicotyledons</taxon>
        <taxon>Gunneridae</taxon>
        <taxon>Pentapetalae</taxon>
        <taxon>rosids</taxon>
        <taxon>malvids</taxon>
        <taxon>Brassicales</taxon>
        <taxon>Brassicaceae</taxon>
        <taxon>Brassiceae</taxon>
        <taxon>Raphanus</taxon>
    </lineage>
</organism>
<evidence type="ECO:0000256" key="2">
    <source>
        <dbReference type="ARBA" id="ARBA00024341"/>
    </source>
</evidence>
<accession>A0A9W3C4U5</accession>
<dbReference type="Proteomes" id="UP000504610">
    <property type="component" value="Chromosome 7"/>
</dbReference>
<evidence type="ECO:0000256" key="1">
    <source>
        <dbReference type="ARBA" id="ARBA00022860"/>
    </source>
</evidence>
<comment type="similarity">
    <text evidence="2">Belongs to the IQD family.</text>
</comment>
<feature type="region of interest" description="Disordered" evidence="3">
    <location>
        <begin position="1"/>
        <end position="52"/>
    </location>
</feature>
<sequence>MGKKAKWFSSVKKAFSPDSKKSKHRSPESPNGVISILPPLLDNARHSPPPPPLEVRVAEVVVERNIKLSPPSTDAVNATTTDVPLVPSSSSSAPPEVVRPRAAPTRFAGKSNEEAAAILIQTIFRAYLAKRAIRAMRGLVRLKSLMEGSVVKRQAANTLKCMQTLSRVQSQIRERRIRMSKENQDVSLKYL</sequence>
<name>A0A9W3C4U5_RAPSA</name>
<protein>
    <submittedName>
        <fullName evidence="5">Protein IQ-DOMAIN 2-like</fullName>
    </submittedName>
</protein>
<dbReference type="GeneID" id="130497628"/>
<evidence type="ECO:0000313" key="5">
    <source>
        <dbReference type="RefSeq" id="XP_056846550.1"/>
    </source>
</evidence>
<dbReference type="OrthoDB" id="1298402at2759"/>
<dbReference type="AlphaFoldDB" id="A0A9W3C4U5"/>